<gene>
    <name evidence="2" type="ORF">GCU69_01675</name>
</gene>
<protein>
    <submittedName>
        <fullName evidence="2">Acyl carrier protein</fullName>
    </submittedName>
</protein>
<dbReference type="Gene3D" id="1.10.1200.10">
    <property type="entry name" value="ACP-like"/>
    <property type="match status" value="1"/>
</dbReference>
<proteinExistence type="predicted"/>
<dbReference type="EMBL" id="WHPN01000035">
    <property type="protein sequence ID" value="KAF4410833.1"/>
    <property type="molecule type" value="Genomic_DNA"/>
</dbReference>
<name>A0ABQ7FRJ4_9ACTN</name>
<feature type="domain" description="Carrier" evidence="1">
    <location>
        <begin position="2"/>
        <end position="81"/>
    </location>
</feature>
<dbReference type="SUPFAM" id="SSF47336">
    <property type="entry name" value="ACP-like"/>
    <property type="match status" value="1"/>
</dbReference>
<sequence>MNEIESRIKSVLADVLQKEGELDDVGPDTDLVEEYGLDSLQTISFLLRIEDTFDVELDYDSLQLSDLRSIRRFAEHVAGLSTAER</sequence>
<dbReference type="RefSeq" id="WP_098751743.1">
    <property type="nucleotide sequence ID" value="NZ_WHPN01000035.1"/>
</dbReference>
<reference evidence="2 3" key="1">
    <citation type="submission" date="2019-10" db="EMBL/GenBank/DDBJ databases">
        <title>Streptomyces tenebrisbrunneis sp.nov., an endogenous actinomycete isolated from of Lycium ruthenicum.</title>
        <authorList>
            <person name="Ma L."/>
        </authorList>
    </citation>
    <scope>NUCLEOTIDE SEQUENCE [LARGE SCALE GENOMIC DNA]</scope>
    <source>
        <strain evidence="2 3">TRM 66187</strain>
    </source>
</reference>
<evidence type="ECO:0000259" key="1">
    <source>
        <dbReference type="PROSITE" id="PS50075"/>
    </source>
</evidence>
<dbReference type="Pfam" id="PF00550">
    <property type="entry name" value="PP-binding"/>
    <property type="match status" value="1"/>
</dbReference>
<accession>A0ABQ7FRJ4</accession>
<dbReference type="Proteomes" id="UP000621266">
    <property type="component" value="Unassembled WGS sequence"/>
</dbReference>
<dbReference type="InterPro" id="IPR009081">
    <property type="entry name" value="PP-bd_ACP"/>
</dbReference>
<evidence type="ECO:0000313" key="2">
    <source>
        <dbReference type="EMBL" id="KAF4410833.1"/>
    </source>
</evidence>
<keyword evidence="3" id="KW-1185">Reference proteome</keyword>
<comment type="caution">
    <text evidence="2">The sequence shown here is derived from an EMBL/GenBank/DDBJ whole genome shotgun (WGS) entry which is preliminary data.</text>
</comment>
<organism evidence="2 3">
    <name type="scientific">Streptomyces lycii</name>
    <dbReference type="NCBI Taxonomy" id="2654337"/>
    <lineage>
        <taxon>Bacteria</taxon>
        <taxon>Bacillati</taxon>
        <taxon>Actinomycetota</taxon>
        <taxon>Actinomycetes</taxon>
        <taxon>Kitasatosporales</taxon>
        <taxon>Streptomycetaceae</taxon>
        <taxon>Streptomyces</taxon>
    </lineage>
</organism>
<dbReference type="InterPro" id="IPR036736">
    <property type="entry name" value="ACP-like_sf"/>
</dbReference>
<dbReference type="PROSITE" id="PS50075">
    <property type="entry name" value="CARRIER"/>
    <property type="match status" value="1"/>
</dbReference>
<evidence type="ECO:0000313" key="3">
    <source>
        <dbReference type="Proteomes" id="UP000621266"/>
    </source>
</evidence>